<evidence type="ECO:0000313" key="2">
    <source>
        <dbReference type="EMBL" id="TKC48934.1"/>
    </source>
</evidence>
<protein>
    <submittedName>
        <fullName evidence="2">Uncharacterized protein</fullName>
    </submittedName>
</protein>
<evidence type="ECO:0000313" key="3">
    <source>
        <dbReference type="Proteomes" id="UP000308365"/>
    </source>
</evidence>
<dbReference type="EMBL" id="RWIC01000140">
    <property type="protein sequence ID" value="TKC48934.1"/>
    <property type="molecule type" value="Genomic_DNA"/>
</dbReference>
<dbReference type="Proteomes" id="UP000308365">
    <property type="component" value="Unassembled WGS sequence"/>
</dbReference>
<reference evidence="3" key="1">
    <citation type="journal article" date="2019" name="IScience">
        <title>Narwhal Genome Reveals Long-Term Low Genetic Diversity despite Current Large Abundance Size.</title>
        <authorList>
            <person name="Westbury M.V."/>
            <person name="Petersen B."/>
            <person name="Garde E."/>
            <person name="Heide-Jorgensen M.P."/>
            <person name="Lorenzen E.D."/>
        </authorList>
    </citation>
    <scope>NUCLEOTIDE SEQUENCE [LARGE SCALE GENOMIC DNA]</scope>
</reference>
<name>A0A4U1FGY4_MONMO</name>
<proteinExistence type="predicted"/>
<gene>
    <name evidence="2" type="ORF">EI555_007083</name>
</gene>
<feature type="region of interest" description="Disordered" evidence="1">
    <location>
        <begin position="26"/>
        <end position="59"/>
    </location>
</feature>
<sequence>MGQGSDNASFICPFICLCPFHSEPRSQDRRRRQQPLTHHPTSSSPAPSPTPVSSNTASLHMGSCLLPSSLGISARNSAQELKVPVPVLTPILHSYVWILEGNLEAKKFMEESSLTAYPLSTQARPRLGRGSPPTRRGMRGSSGPTSPIPRTRESSEPEPGPCSIPR</sequence>
<comment type="caution">
    <text evidence="2">The sequence shown here is derived from an EMBL/GenBank/DDBJ whole genome shotgun (WGS) entry which is preliminary data.</text>
</comment>
<accession>A0A4U1FGY4</accession>
<evidence type="ECO:0000256" key="1">
    <source>
        <dbReference type="SAM" id="MobiDB-lite"/>
    </source>
</evidence>
<feature type="region of interest" description="Disordered" evidence="1">
    <location>
        <begin position="119"/>
        <end position="166"/>
    </location>
</feature>
<dbReference type="AlphaFoldDB" id="A0A4U1FGY4"/>
<feature type="compositionally biased region" description="Low complexity" evidence="1">
    <location>
        <begin position="40"/>
        <end position="58"/>
    </location>
</feature>
<organism evidence="2 3">
    <name type="scientific">Monodon monoceros</name>
    <name type="common">Narwhal</name>
    <name type="synonym">Ceratodon monodon</name>
    <dbReference type="NCBI Taxonomy" id="40151"/>
    <lineage>
        <taxon>Eukaryota</taxon>
        <taxon>Metazoa</taxon>
        <taxon>Chordata</taxon>
        <taxon>Craniata</taxon>
        <taxon>Vertebrata</taxon>
        <taxon>Euteleostomi</taxon>
        <taxon>Mammalia</taxon>
        <taxon>Eutheria</taxon>
        <taxon>Laurasiatheria</taxon>
        <taxon>Artiodactyla</taxon>
        <taxon>Whippomorpha</taxon>
        <taxon>Cetacea</taxon>
        <taxon>Odontoceti</taxon>
        <taxon>Monodontidae</taxon>
        <taxon>Monodon</taxon>
    </lineage>
</organism>